<evidence type="ECO:0000313" key="1">
    <source>
        <dbReference type="EMBL" id="MFC3759696.1"/>
    </source>
</evidence>
<gene>
    <name evidence="1" type="ORF">ACFOUW_02505</name>
</gene>
<dbReference type="EMBL" id="JBHRZH010000002">
    <property type="protein sequence ID" value="MFC3759696.1"/>
    <property type="molecule type" value="Genomic_DNA"/>
</dbReference>
<accession>A0ABV7Y520</accession>
<dbReference type="RefSeq" id="WP_205121834.1">
    <property type="nucleotide sequence ID" value="NZ_JAFBCM010000001.1"/>
</dbReference>
<organism evidence="1 2">
    <name type="scientific">Tenggerimyces flavus</name>
    <dbReference type="NCBI Taxonomy" id="1708749"/>
    <lineage>
        <taxon>Bacteria</taxon>
        <taxon>Bacillati</taxon>
        <taxon>Actinomycetota</taxon>
        <taxon>Actinomycetes</taxon>
        <taxon>Propionibacteriales</taxon>
        <taxon>Nocardioidaceae</taxon>
        <taxon>Tenggerimyces</taxon>
    </lineage>
</organism>
<reference evidence="2" key="1">
    <citation type="journal article" date="2019" name="Int. J. Syst. Evol. Microbiol.">
        <title>The Global Catalogue of Microorganisms (GCM) 10K type strain sequencing project: providing services to taxonomists for standard genome sequencing and annotation.</title>
        <authorList>
            <consortium name="The Broad Institute Genomics Platform"/>
            <consortium name="The Broad Institute Genome Sequencing Center for Infectious Disease"/>
            <person name="Wu L."/>
            <person name="Ma J."/>
        </authorList>
    </citation>
    <scope>NUCLEOTIDE SEQUENCE [LARGE SCALE GENOMIC DNA]</scope>
    <source>
        <strain evidence="2">CGMCC 4.7241</strain>
    </source>
</reference>
<comment type="caution">
    <text evidence="1">The sequence shown here is derived from an EMBL/GenBank/DDBJ whole genome shotgun (WGS) entry which is preliminary data.</text>
</comment>
<name>A0ABV7Y520_9ACTN</name>
<evidence type="ECO:0000313" key="2">
    <source>
        <dbReference type="Proteomes" id="UP001595699"/>
    </source>
</evidence>
<dbReference type="Pfam" id="PF19735">
    <property type="entry name" value="DUF6225"/>
    <property type="match status" value="1"/>
</dbReference>
<dbReference type="Proteomes" id="UP001595699">
    <property type="component" value="Unassembled WGS sequence"/>
</dbReference>
<proteinExistence type="predicted"/>
<sequence length="77" mass="8382">MNAAAALKGVPDDLPLEVSVAEEPGGDTVGTQIVTGAGFGISQWGDERGEQVDRTLTIECEYPTGRYYRRRRDEGRP</sequence>
<dbReference type="InterPro" id="IPR045772">
    <property type="entry name" value="DUF6225"/>
</dbReference>
<protein>
    <submittedName>
        <fullName evidence="1">DUF6225 family protein</fullName>
    </submittedName>
</protein>
<keyword evidence="2" id="KW-1185">Reference proteome</keyword>